<evidence type="ECO:0000259" key="6">
    <source>
        <dbReference type="Pfam" id="PF13193"/>
    </source>
</evidence>
<dbReference type="InterPro" id="IPR045851">
    <property type="entry name" value="AMP-bd_C_sf"/>
</dbReference>
<evidence type="ECO:0000313" key="7">
    <source>
        <dbReference type="EMBL" id="KIG18853.1"/>
    </source>
</evidence>
<dbReference type="EMBL" id="JMCC02000008">
    <property type="protein sequence ID" value="KIG18853.1"/>
    <property type="molecule type" value="Genomic_DNA"/>
</dbReference>
<evidence type="ECO:0000259" key="5">
    <source>
        <dbReference type="Pfam" id="PF00501"/>
    </source>
</evidence>
<dbReference type="NCBIfam" id="NF004837">
    <property type="entry name" value="PRK06187.1"/>
    <property type="match status" value="1"/>
</dbReference>
<feature type="domain" description="AMP-binding enzyme C-terminal" evidence="6">
    <location>
        <begin position="457"/>
        <end position="531"/>
    </location>
</feature>
<evidence type="ECO:0000313" key="8">
    <source>
        <dbReference type="Proteomes" id="UP000031599"/>
    </source>
</evidence>
<dbReference type="PANTHER" id="PTHR43859:SF4">
    <property type="entry name" value="BUTANOATE--COA LIGASE AAE1-RELATED"/>
    <property type="match status" value="1"/>
</dbReference>
<dbReference type="GO" id="GO:0006631">
    <property type="term" value="P:fatty acid metabolic process"/>
    <property type="evidence" value="ECO:0007669"/>
    <property type="project" value="UniProtKB-KW"/>
</dbReference>
<dbReference type="InterPro" id="IPR042099">
    <property type="entry name" value="ANL_N_sf"/>
</dbReference>
<feature type="domain" description="AMP-dependent synthetase/ligase" evidence="5">
    <location>
        <begin position="44"/>
        <end position="406"/>
    </location>
</feature>
<dbReference type="Proteomes" id="UP000031599">
    <property type="component" value="Unassembled WGS sequence"/>
</dbReference>
<comment type="caution">
    <text evidence="7">The sequence shown here is derived from an EMBL/GenBank/DDBJ whole genome shotgun (WGS) entry which is preliminary data.</text>
</comment>
<evidence type="ECO:0000256" key="1">
    <source>
        <dbReference type="ARBA" id="ARBA00006432"/>
    </source>
</evidence>
<dbReference type="PANTHER" id="PTHR43859">
    <property type="entry name" value="ACYL-ACTIVATING ENZYME"/>
    <property type="match status" value="1"/>
</dbReference>
<dbReference type="InterPro" id="IPR020845">
    <property type="entry name" value="AMP-binding_CS"/>
</dbReference>
<keyword evidence="4" id="KW-0443">Lipid metabolism</keyword>
<dbReference type="SUPFAM" id="SSF56801">
    <property type="entry name" value="Acetyl-CoA synthetase-like"/>
    <property type="match status" value="1"/>
</dbReference>
<dbReference type="CDD" id="cd12119">
    <property type="entry name" value="ttLC_FACS_AlkK_like"/>
    <property type="match status" value="1"/>
</dbReference>
<organism evidence="7 8">
    <name type="scientific">Enhygromyxa salina</name>
    <dbReference type="NCBI Taxonomy" id="215803"/>
    <lineage>
        <taxon>Bacteria</taxon>
        <taxon>Pseudomonadati</taxon>
        <taxon>Myxococcota</taxon>
        <taxon>Polyangia</taxon>
        <taxon>Nannocystales</taxon>
        <taxon>Nannocystaceae</taxon>
        <taxon>Enhygromyxa</taxon>
    </lineage>
</organism>
<reference evidence="7 8" key="1">
    <citation type="submission" date="2014-12" db="EMBL/GenBank/DDBJ databases">
        <title>Genome assembly of Enhygromyxa salina DSM 15201.</title>
        <authorList>
            <person name="Sharma G."/>
            <person name="Subramanian S."/>
        </authorList>
    </citation>
    <scope>NUCLEOTIDE SEQUENCE [LARGE SCALE GENOMIC DNA]</scope>
    <source>
        <strain evidence="7 8">DSM 15201</strain>
    </source>
</reference>
<dbReference type="Pfam" id="PF13193">
    <property type="entry name" value="AMP-binding_C"/>
    <property type="match status" value="1"/>
</dbReference>
<proteinExistence type="inferred from homology"/>
<keyword evidence="2 7" id="KW-0436">Ligase</keyword>
<dbReference type="GO" id="GO:0016874">
    <property type="term" value="F:ligase activity"/>
    <property type="evidence" value="ECO:0007669"/>
    <property type="project" value="UniProtKB-KW"/>
</dbReference>
<dbReference type="Gene3D" id="3.40.50.12780">
    <property type="entry name" value="N-terminal domain of ligase-like"/>
    <property type="match status" value="1"/>
</dbReference>
<comment type="similarity">
    <text evidence="1">Belongs to the ATP-dependent AMP-binding enzyme family.</text>
</comment>
<dbReference type="FunFam" id="3.30.300.30:FF:000008">
    <property type="entry name" value="2,3-dihydroxybenzoate-AMP ligase"/>
    <property type="match status" value="1"/>
</dbReference>
<accession>A0A0C2A648</accession>
<gene>
    <name evidence="7" type="ORF">DB30_07189</name>
</gene>
<dbReference type="PROSITE" id="PS00455">
    <property type="entry name" value="AMP_BINDING"/>
    <property type="match status" value="1"/>
</dbReference>
<evidence type="ECO:0000256" key="3">
    <source>
        <dbReference type="ARBA" id="ARBA00022832"/>
    </source>
</evidence>
<name>A0A0C2A648_9BACT</name>
<evidence type="ECO:0000256" key="4">
    <source>
        <dbReference type="ARBA" id="ARBA00023098"/>
    </source>
</evidence>
<dbReference type="Pfam" id="PF00501">
    <property type="entry name" value="AMP-binding"/>
    <property type="match status" value="1"/>
</dbReference>
<keyword evidence="3" id="KW-0276">Fatty acid metabolism</keyword>
<dbReference type="InterPro" id="IPR000873">
    <property type="entry name" value="AMP-dep_synth/lig_dom"/>
</dbReference>
<evidence type="ECO:0000256" key="2">
    <source>
        <dbReference type="ARBA" id="ARBA00022598"/>
    </source>
</evidence>
<sequence length="554" mass="60627">MMPVPDADMHATMMNYPLTTHHLIARAAKLFGEIEIVSQAPDRSLVRHTYTDLYARSRALAHGLLAAGLQKGDRVATLMWNHHAHMEVYFGVPLAGGVYHTLNLRLSPEDLAHIVADAGDRYLVIDDVLLPLLAKFGPTPPFERIFVVRWTDQALPPGLLDYEGLIGAGAPAQWQPPPAHENDPIAMCYTSGTTGRPKGVVYSHRATVLHCLASALPDSLDLSVQDTLCPVVPMFHVNAWGLPFTATMVGAKQVNPGPHLQPDALLDLWVKERVNVSAGVPTIWMGIKKLVEQDPGKWPLQPGLRMVVGGSAAPESMIAAMDELGMRVIHAWGMTETTPLGSVSRLQPLHAQLPAAEQLKIRAKQGVAPPYVDMRIVDDEGREVAWDGVKIGELQVRGPWVANGYHGGVDSQDKWTTDGWFRTGDVATIDAHGYMQLTDRTKDLVKSGGEWISSVALENALMGHPDIAEAAVIAVPHPKWSERPIAVVVAKDGKQIDEAALTAYLAARFEKWWLPDAYVVRDEIPRGATGKFLKRTLREQYAGWFEGWADGTPG</sequence>
<dbReference type="AlphaFoldDB" id="A0A0C2A648"/>
<protein>
    <submittedName>
        <fullName evidence="7">3-methylmercaptopropionyl-CoA ligase (DmdB)</fullName>
    </submittedName>
</protein>
<dbReference type="InterPro" id="IPR025110">
    <property type="entry name" value="AMP-bd_C"/>
</dbReference>
<dbReference type="Gene3D" id="3.30.300.30">
    <property type="match status" value="1"/>
</dbReference>